<feature type="signal peptide" evidence="2">
    <location>
        <begin position="1"/>
        <end position="21"/>
    </location>
</feature>
<feature type="coiled-coil region" evidence="1">
    <location>
        <begin position="183"/>
        <end position="250"/>
    </location>
</feature>
<keyword evidence="2" id="KW-0732">Signal</keyword>
<evidence type="ECO:0000256" key="2">
    <source>
        <dbReference type="SAM" id="SignalP"/>
    </source>
</evidence>
<feature type="chain" id="PRO_5040719892" description="Adhesin domain-containing protein" evidence="2">
    <location>
        <begin position="22"/>
        <end position="492"/>
    </location>
</feature>
<keyword evidence="4" id="KW-1185">Reference proteome</keyword>
<organism evidence="3 4">
    <name type="scientific">Neptunitalea chrysea</name>
    <dbReference type="NCBI Taxonomy" id="1647581"/>
    <lineage>
        <taxon>Bacteria</taxon>
        <taxon>Pseudomonadati</taxon>
        <taxon>Bacteroidota</taxon>
        <taxon>Flavobacteriia</taxon>
        <taxon>Flavobacteriales</taxon>
        <taxon>Flavobacteriaceae</taxon>
        <taxon>Neptunitalea</taxon>
    </lineage>
</organism>
<evidence type="ECO:0008006" key="5">
    <source>
        <dbReference type="Google" id="ProtNLM"/>
    </source>
</evidence>
<dbReference type="Proteomes" id="UP001143545">
    <property type="component" value="Unassembled WGS sequence"/>
</dbReference>
<dbReference type="EMBL" id="BRVP01000006">
    <property type="protein sequence ID" value="GLB52015.1"/>
    <property type="molecule type" value="Genomic_DNA"/>
</dbReference>
<sequence length="492" mass="56056">MKAKANYLTFMMFLAVAVVSAQKQTKEFKETFSVNKDVTVNVNTINTDVEFDTWNQNKVEVTATIEIEGLSKEEAQEYFNSWEFEALGNSSKVEISAVGMKHSVVDVQSIDFLSPTNDLVVIGSPFVEEIEIDSLCILPPLPHAIIELGEVDFDYEAFDKEGEAYLKKWKQEWDQNFNKLYSKAAIEEKMEEWKAKVEKQKARRIVLMEKRKEAVSKKREELQKELENRKEELIEKRTKLELKRAELIEKKVEKVIVTNYPRIENKLVNGFNYDFFTGNGSSEITIHKDGKVITLKIKKKIKVKLPKGAKLHLNVRHGEVKLAENTTNIKATLNYSRLLANTINGNKTYIESSYAPVEVGQWNDGKLILNFSNKADIKSAGDIHLIASSSNVIIDKLTKKAVIDANLGSIKVTEINPAFSSLILNMDNMEGSFKFPNTPYKLFIKDEHGSLKFPKNWKLTKLDKVTKQGYNINSNTSKTVTLNSFFSNLVFL</sequence>
<accession>A0A9W6B3Z4</accession>
<protein>
    <recommendedName>
        <fullName evidence="5">Adhesin domain-containing protein</fullName>
    </recommendedName>
</protein>
<evidence type="ECO:0000313" key="3">
    <source>
        <dbReference type="EMBL" id="GLB52015.1"/>
    </source>
</evidence>
<keyword evidence="1" id="KW-0175">Coiled coil</keyword>
<comment type="caution">
    <text evidence="3">The sequence shown here is derived from an EMBL/GenBank/DDBJ whole genome shotgun (WGS) entry which is preliminary data.</text>
</comment>
<name>A0A9W6B3Z4_9FLAO</name>
<reference evidence="3" key="1">
    <citation type="submission" date="2022-07" db="EMBL/GenBank/DDBJ databases">
        <title>Taxonomy of Novel Oxalotrophic and Methylotrophic Bacteria.</title>
        <authorList>
            <person name="Sahin N."/>
            <person name="Tani A."/>
        </authorList>
    </citation>
    <scope>NUCLEOTIDE SEQUENCE</scope>
    <source>
        <strain evidence="3">AM327</strain>
    </source>
</reference>
<evidence type="ECO:0000256" key="1">
    <source>
        <dbReference type="SAM" id="Coils"/>
    </source>
</evidence>
<proteinExistence type="predicted"/>
<gene>
    <name evidence="3" type="ORF">NBRC110019_10540</name>
</gene>
<dbReference type="AlphaFoldDB" id="A0A9W6B3Z4"/>
<evidence type="ECO:0000313" key="4">
    <source>
        <dbReference type="Proteomes" id="UP001143545"/>
    </source>
</evidence>